<evidence type="ECO:0000256" key="5">
    <source>
        <dbReference type="ARBA" id="ARBA00023163"/>
    </source>
</evidence>
<evidence type="ECO:0000256" key="8">
    <source>
        <dbReference type="SAM" id="MobiDB-lite"/>
    </source>
</evidence>
<sequence length="114" mass="12237">MSTALFEALMPKLIAIISLLSQTNNPTSVQSKQALVKAINDFKETLNQAKHYASDLPGGDLTSQEQDNIIAMLETMKRTQRTLLQASLQDISSSPTTGPGEMEVDSTASTPVGN</sequence>
<comment type="subcellular location">
    <subcellularLocation>
        <location evidence="1 7">Nucleus</location>
    </subcellularLocation>
</comment>
<evidence type="ECO:0000256" key="3">
    <source>
        <dbReference type="ARBA" id="ARBA00023015"/>
    </source>
</evidence>
<evidence type="ECO:0000256" key="1">
    <source>
        <dbReference type="ARBA" id="ARBA00004123"/>
    </source>
</evidence>
<comment type="subunit">
    <text evidence="7">Component of the Mediator complex.</text>
</comment>
<evidence type="ECO:0000313" key="10">
    <source>
        <dbReference type="EMBL" id="KAK7694154.1"/>
    </source>
</evidence>
<keyword evidence="9" id="KW-0732">Signal</keyword>
<proteinExistence type="inferred from homology"/>
<accession>A0AAW0GQP6</accession>
<dbReference type="Pfam" id="PF07544">
    <property type="entry name" value="Med9"/>
    <property type="match status" value="1"/>
</dbReference>
<keyword evidence="4 7" id="KW-0010">Activator</keyword>
<dbReference type="Proteomes" id="UP001385951">
    <property type="component" value="Unassembled WGS sequence"/>
</dbReference>
<feature type="chain" id="PRO_5044001732" description="Mediator of RNA polymerase II transcription subunit 9" evidence="9">
    <location>
        <begin position="16"/>
        <end position="114"/>
    </location>
</feature>
<evidence type="ECO:0000313" key="11">
    <source>
        <dbReference type="Proteomes" id="UP001385951"/>
    </source>
</evidence>
<keyword evidence="3 7" id="KW-0805">Transcription regulation</keyword>
<dbReference type="AlphaFoldDB" id="A0AAW0GQP6"/>
<protein>
    <recommendedName>
        <fullName evidence="7">Mediator of RNA polymerase II transcription subunit 9</fullName>
    </recommendedName>
    <alternativeName>
        <fullName evidence="7">Mediator complex subunit 9</fullName>
    </alternativeName>
</protein>
<evidence type="ECO:0000256" key="4">
    <source>
        <dbReference type="ARBA" id="ARBA00023159"/>
    </source>
</evidence>
<keyword evidence="11" id="KW-1185">Reference proteome</keyword>
<dbReference type="GO" id="GO:0003712">
    <property type="term" value="F:transcription coregulator activity"/>
    <property type="evidence" value="ECO:0007669"/>
    <property type="project" value="InterPro"/>
</dbReference>
<dbReference type="GO" id="GO:0016592">
    <property type="term" value="C:mediator complex"/>
    <property type="evidence" value="ECO:0007669"/>
    <property type="project" value="InterPro"/>
</dbReference>
<evidence type="ECO:0000256" key="9">
    <source>
        <dbReference type="SAM" id="SignalP"/>
    </source>
</evidence>
<feature type="signal peptide" evidence="9">
    <location>
        <begin position="1"/>
        <end position="15"/>
    </location>
</feature>
<reference evidence="10 11" key="1">
    <citation type="submission" date="2022-09" db="EMBL/GenBank/DDBJ databases">
        <authorList>
            <person name="Palmer J.M."/>
        </authorList>
    </citation>
    <scope>NUCLEOTIDE SEQUENCE [LARGE SCALE GENOMIC DNA]</scope>
    <source>
        <strain evidence="10 11">DSM 7382</strain>
    </source>
</reference>
<name>A0AAW0GQP6_9APHY</name>
<evidence type="ECO:0000256" key="6">
    <source>
        <dbReference type="ARBA" id="ARBA00023242"/>
    </source>
</evidence>
<gene>
    <name evidence="7" type="primary">MED9</name>
    <name evidence="10" type="ORF">QCA50_001334</name>
</gene>
<organism evidence="10 11">
    <name type="scientific">Cerrena zonata</name>
    <dbReference type="NCBI Taxonomy" id="2478898"/>
    <lineage>
        <taxon>Eukaryota</taxon>
        <taxon>Fungi</taxon>
        <taxon>Dikarya</taxon>
        <taxon>Basidiomycota</taxon>
        <taxon>Agaricomycotina</taxon>
        <taxon>Agaricomycetes</taxon>
        <taxon>Polyporales</taxon>
        <taxon>Cerrenaceae</taxon>
        <taxon>Cerrena</taxon>
    </lineage>
</organism>
<comment type="caution">
    <text evidence="10">The sequence shown here is derived from an EMBL/GenBank/DDBJ whole genome shotgun (WGS) entry which is preliminary data.</text>
</comment>
<keyword evidence="5 7" id="KW-0804">Transcription</keyword>
<evidence type="ECO:0000256" key="7">
    <source>
        <dbReference type="RuleBase" id="RU364145"/>
    </source>
</evidence>
<dbReference type="EMBL" id="JASBNA010000002">
    <property type="protein sequence ID" value="KAK7694154.1"/>
    <property type="molecule type" value="Genomic_DNA"/>
</dbReference>
<evidence type="ECO:0000256" key="2">
    <source>
        <dbReference type="ARBA" id="ARBA00008089"/>
    </source>
</evidence>
<comment type="similarity">
    <text evidence="2 7">Belongs to the Mediator complex subunit 9 family.</text>
</comment>
<keyword evidence="6 7" id="KW-0539">Nucleus</keyword>
<dbReference type="GO" id="GO:0006357">
    <property type="term" value="P:regulation of transcription by RNA polymerase II"/>
    <property type="evidence" value="ECO:0007669"/>
    <property type="project" value="InterPro"/>
</dbReference>
<feature type="region of interest" description="Disordered" evidence="8">
    <location>
        <begin position="88"/>
        <end position="114"/>
    </location>
</feature>
<dbReference type="InterPro" id="IPR011425">
    <property type="entry name" value="Med9"/>
</dbReference>
<feature type="compositionally biased region" description="Polar residues" evidence="8">
    <location>
        <begin position="88"/>
        <end position="97"/>
    </location>
</feature>
<comment type="function">
    <text evidence="7">Component of the Mediator complex, a coactivator involved in the regulated transcription of nearly all RNA polymerase II-dependent genes. Mediator functions as a bridge to convey information from gene-specific regulatory proteins to the basal RNA polymerase II transcription machinery. Mediator is recruited to promoters by direct interactions with regulatory proteins and serves as a scaffold for the assembly of a functional preinitiation complex with RNA polymerase II and the general transcription factors.</text>
</comment>